<comment type="catalytic activity">
    <reaction evidence="10">
        <text>L-seryl-[protein] + ATP = O-phospho-L-seryl-[protein] + ADP + H(+)</text>
        <dbReference type="Rhea" id="RHEA:17989"/>
        <dbReference type="Rhea" id="RHEA-COMP:9863"/>
        <dbReference type="Rhea" id="RHEA-COMP:11604"/>
        <dbReference type="ChEBI" id="CHEBI:15378"/>
        <dbReference type="ChEBI" id="CHEBI:29999"/>
        <dbReference type="ChEBI" id="CHEBI:30616"/>
        <dbReference type="ChEBI" id="CHEBI:83421"/>
        <dbReference type="ChEBI" id="CHEBI:456216"/>
        <dbReference type="EC" id="2.7.11.1"/>
    </reaction>
</comment>
<dbReference type="Pfam" id="PF17800">
    <property type="entry name" value="NPL"/>
    <property type="match status" value="1"/>
</dbReference>
<dbReference type="EMBL" id="CAAKMV010000130">
    <property type="protein sequence ID" value="VIO57711.1"/>
    <property type="molecule type" value="Genomic_DNA"/>
</dbReference>
<evidence type="ECO:0000256" key="4">
    <source>
        <dbReference type="ARBA" id="ARBA00022741"/>
    </source>
</evidence>
<reference evidence="17" key="1">
    <citation type="submission" date="2019-04" db="EMBL/GenBank/DDBJ databases">
        <authorList>
            <person name="Melise S."/>
            <person name="Noan J."/>
            <person name="Okalmin O."/>
        </authorList>
    </citation>
    <scope>NUCLEOTIDE SEQUENCE</scope>
    <source>
        <strain evidence="17">FN9</strain>
    </source>
</reference>
<evidence type="ECO:0000256" key="2">
    <source>
        <dbReference type="ARBA" id="ARBA00022527"/>
    </source>
</evidence>
<evidence type="ECO:0000256" key="12">
    <source>
        <dbReference type="PROSITE-ProRule" id="PRU10141"/>
    </source>
</evidence>
<gene>
    <name evidence="17" type="ORF">FUG_LOCUS257827</name>
</gene>
<feature type="compositionally biased region" description="Acidic residues" evidence="13">
    <location>
        <begin position="243"/>
        <end position="283"/>
    </location>
</feature>
<evidence type="ECO:0000256" key="3">
    <source>
        <dbReference type="ARBA" id="ARBA00022679"/>
    </source>
</evidence>
<evidence type="ECO:0000259" key="14">
    <source>
        <dbReference type="PROSITE" id="PS50011"/>
    </source>
</evidence>
<dbReference type="SUPFAM" id="SSF54534">
    <property type="entry name" value="FKBP-like"/>
    <property type="match status" value="1"/>
</dbReference>
<dbReference type="PANTHER" id="PTHR24356:SF400">
    <property type="entry name" value="SERINE_THREONINE-PROTEIN KINASE CBK1"/>
    <property type="match status" value="1"/>
</dbReference>
<keyword evidence="2" id="KW-0723">Serine/threonine-protein kinase</keyword>
<dbReference type="PANTHER" id="PTHR24356">
    <property type="entry name" value="SERINE/THREONINE-PROTEIN KINASE"/>
    <property type="match status" value="1"/>
</dbReference>
<dbReference type="GO" id="GO:0035556">
    <property type="term" value="P:intracellular signal transduction"/>
    <property type="evidence" value="ECO:0007669"/>
    <property type="project" value="TreeGrafter"/>
</dbReference>
<feature type="compositionally biased region" description="Acidic residues" evidence="13">
    <location>
        <begin position="116"/>
        <end position="126"/>
    </location>
</feature>
<keyword evidence="5" id="KW-0418">Kinase</keyword>
<accession>A0A4E9DDH5</accession>
<dbReference type="Gene3D" id="3.30.200.20">
    <property type="entry name" value="Phosphorylase Kinase, domain 1"/>
    <property type="match status" value="1"/>
</dbReference>
<dbReference type="Pfam" id="PF00069">
    <property type="entry name" value="Pkinase"/>
    <property type="match status" value="1"/>
</dbReference>
<keyword evidence="8 11" id="KW-0413">Isomerase</keyword>
<organism evidence="17">
    <name type="scientific">Gibberella zeae</name>
    <name type="common">Wheat head blight fungus</name>
    <name type="synonym">Fusarium graminearum</name>
    <dbReference type="NCBI Taxonomy" id="5518"/>
    <lineage>
        <taxon>Eukaryota</taxon>
        <taxon>Fungi</taxon>
        <taxon>Dikarya</taxon>
        <taxon>Ascomycota</taxon>
        <taxon>Pezizomycotina</taxon>
        <taxon>Sordariomycetes</taxon>
        <taxon>Hypocreomycetidae</taxon>
        <taxon>Hypocreales</taxon>
        <taxon>Nectriaceae</taxon>
        <taxon>Fusarium</taxon>
    </lineage>
</organism>
<comment type="catalytic activity">
    <reaction evidence="9">
        <text>L-threonyl-[protein] + ATP = O-phospho-L-threonyl-[protein] + ADP + H(+)</text>
        <dbReference type="Rhea" id="RHEA:46608"/>
        <dbReference type="Rhea" id="RHEA-COMP:11060"/>
        <dbReference type="Rhea" id="RHEA-COMP:11605"/>
        <dbReference type="ChEBI" id="CHEBI:15378"/>
        <dbReference type="ChEBI" id="CHEBI:30013"/>
        <dbReference type="ChEBI" id="CHEBI:30616"/>
        <dbReference type="ChEBI" id="CHEBI:61977"/>
        <dbReference type="ChEBI" id="CHEBI:456216"/>
        <dbReference type="EC" id="2.7.11.1"/>
    </reaction>
</comment>
<evidence type="ECO:0000259" key="16">
    <source>
        <dbReference type="PROSITE" id="PS51285"/>
    </source>
</evidence>
<keyword evidence="3" id="KW-0808">Transferase</keyword>
<dbReference type="InterPro" id="IPR017441">
    <property type="entry name" value="Protein_kinase_ATP_BS"/>
</dbReference>
<dbReference type="Gene3D" id="3.10.50.40">
    <property type="match status" value="1"/>
</dbReference>
<keyword evidence="4 12" id="KW-0547">Nucleotide-binding</keyword>
<evidence type="ECO:0000256" key="11">
    <source>
        <dbReference type="PROSITE-ProRule" id="PRU00277"/>
    </source>
</evidence>
<dbReference type="PROSITE" id="PS50059">
    <property type="entry name" value="FKBP_PPIASE"/>
    <property type="match status" value="1"/>
</dbReference>
<evidence type="ECO:0000256" key="1">
    <source>
        <dbReference type="ARBA" id="ARBA00000971"/>
    </source>
</evidence>
<feature type="compositionally biased region" description="Low complexity" evidence="13">
    <location>
        <begin position="665"/>
        <end position="678"/>
    </location>
</feature>
<evidence type="ECO:0000256" key="7">
    <source>
        <dbReference type="ARBA" id="ARBA00023110"/>
    </source>
</evidence>
<sequence>MSAVPGPVYGLEVPPGEILIPAAMEFPASSLSVAGASFATPLVLPAGDLNSNQKILQFRITMAAVDPTEEPEADGEGNIPTVPRSTLRLVKRALPGLEDEDDEIDDEYMKALLAGSDDEEDSDEEANGGPSDPAKAKKQRQAAAIKKLLESAQEESDEEMEDAKPNGKAKGKAKATEESDDDEDEDSDDDSEEGADLENFVICTLDTERNYQQPLDITVNHGEKVFFVVTGSHTIYLTGNYIMDDDEDDEDSEDEDEYDLSPDELEYGLEGDDSDASDDLDGLEDPRVEEIDTDEEEAPKLVAANKGKNKRAAEEAAGLDELITKEDAKLSKKQQKKLKNNKGEAVAAEEKKDAKKVQFAKNLEQGPTGSTTEKPKQAKDSKPATGVKVVQGVTVDDRTVGNGRTVKSGDTVGVRYIGKLQNGKQFDANKKGKPFSFKAGKGQVIKGWDIGVIGMAIGGERRLTIPAHLAYGSRGLPGIPANSTLIFDVKLLEINIMAQTLLKKASQQFIRLSSCDSKNAIEPSPDSELNGPEGPEAQHGRKVGNIASKRWKPLRSAFRNLRISGRSVIEISKDSKPPTEDQIKAHQLTKYALQHGFTVKGTNPKGMPRKSHLNPVAMTSNSTLVIRTPPQRARSSLQPLNITPSSDLETPSCSEASAKPSSYQEESTAKTSIESSSSQQYDATADRRYNRRNPWTRSSPEGRALTTIPEAGVVQARPTIATVERASAAKIFLETHFNEILYKPNARALRNQQLEAQLRTCSLMSLDEKEKIRVQYRIQETCHLRELRAMKATCIAQKSNDDCRLSVNNYEPLQILGKGSFGVVRLVREKPAPGHAFPGQVYAMKVIRKSEMIRNSQEGHLRAERDFLVASEGSQWAVPLIASFQDPASLYLVMEYMPGGDFLGLLIRQNILQEPIAQFYIAEMILAMEEAHRLNIIHRDIKPDNFLISATGHLKISDFGLAFDDHWSHDAAYYNTHRYSLVRGLGININGDETDQKCSKNILKQFEWYQSVVSGIDRHGRYPLAKDEDLRSLIGWRNRHGNRTGARSVVGTSQYMAPEVVRGEQPPSWQKKGDFKKNFCFPRRPFVSEKCKDLIHCLIQDKEERLCSRKYQTSYRNGFQGPRLTDYTGRYVFPGDAEDIKAHRWFKNTPWERLQSMPAPFTPNLQSDDDAHYFDESEPFEDWSESIPSGIYLNTEDVRELLFGFDTHVQQKAIELIKVPFDAAKLRSMDREIDAAKDLQLSEKATLKQFVRFYGHKERKRPRDMLLRDKNTKKISLRIRKETAFMGYTWRRMRPGGYIDPRPIETPPVSEVQVAA</sequence>
<dbReference type="InterPro" id="IPR000719">
    <property type="entry name" value="Prot_kinase_dom"/>
</dbReference>
<feature type="compositionally biased region" description="Acidic residues" evidence="13">
    <location>
        <begin position="152"/>
        <end position="161"/>
    </location>
</feature>
<dbReference type="SMART" id="SM00220">
    <property type="entry name" value="S_TKc"/>
    <property type="match status" value="1"/>
</dbReference>
<dbReference type="Gene3D" id="1.10.510.10">
    <property type="entry name" value="Transferase(Phosphotransferase) domain 1"/>
    <property type="match status" value="2"/>
</dbReference>
<feature type="region of interest" description="Disordered" evidence="13">
    <location>
        <begin position="520"/>
        <end position="546"/>
    </location>
</feature>
<feature type="domain" description="Protein kinase" evidence="14">
    <location>
        <begin position="810"/>
        <end position="1146"/>
    </location>
</feature>
<feature type="binding site" evidence="12">
    <location>
        <position position="849"/>
    </location>
    <ligand>
        <name>ATP</name>
        <dbReference type="ChEBI" id="CHEBI:30616"/>
    </ligand>
</feature>
<dbReference type="PROSITE" id="PS00107">
    <property type="entry name" value="PROTEIN_KINASE_ATP"/>
    <property type="match status" value="1"/>
</dbReference>
<evidence type="ECO:0000256" key="5">
    <source>
        <dbReference type="ARBA" id="ARBA00022777"/>
    </source>
</evidence>
<name>A0A4E9DDH5_GIBZA</name>
<dbReference type="InterPro" id="IPR050236">
    <property type="entry name" value="Ser_Thr_kinase_AGC"/>
</dbReference>
<keyword evidence="7 11" id="KW-0697">Rotamase</keyword>
<dbReference type="GO" id="GO:0005524">
    <property type="term" value="F:ATP binding"/>
    <property type="evidence" value="ECO:0007669"/>
    <property type="project" value="UniProtKB-UniRule"/>
</dbReference>
<feature type="compositionally biased region" description="Polar residues" evidence="13">
    <location>
        <begin position="633"/>
        <end position="664"/>
    </location>
</feature>
<dbReference type="Gene3D" id="2.60.120.340">
    <property type="entry name" value="Nucleoplasmin core domain"/>
    <property type="match status" value="1"/>
</dbReference>
<evidence type="ECO:0000256" key="6">
    <source>
        <dbReference type="ARBA" id="ARBA00022840"/>
    </source>
</evidence>
<feature type="region of interest" description="Disordered" evidence="13">
    <location>
        <begin position="333"/>
        <end position="385"/>
    </location>
</feature>
<dbReference type="InterPro" id="IPR046357">
    <property type="entry name" value="PPIase_dom_sf"/>
</dbReference>
<feature type="domain" description="PPIase FKBP-type" evidence="15">
    <location>
        <begin position="409"/>
        <end position="495"/>
    </location>
</feature>
<keyword evidence="6 12" id="KW-0067">ATP-binding</keyword>
<dbReference type="InterPro" id="IPR008271">
    <property type="entry name" value="Ser/Thr_kinase_AS"/>
</dbReference>
<feature type="compositionally biased region" description="Basic and acidic residues" evidence="13">
    <location>
        <begin position="373"/>
        <end position="382"/>
    </location>
</feature>
<feature type="domain" description="AGC-kinase C-terminal" evidence="16">
    <location>
        <begin position="1147"/>
        <end position="1202"/>
    </location>
</feature>
<dbReference type="FunFam" id="3.10.50.40:FF:000006">
    <property type="entry name" value="Peptidyl-prolyl cis-trans isomerase"/>
    <property type="match status" value="1"/>
</dbReference>
<evidence type="ECO:0000256" key="10">
    <source>
        <dbReference type="ARBA" id="ARBA00048679"/>
    </source>
</evidence>
<dbReference type="GO" id="GO:0004674">
    <property type="term" value="F:protein serine/threonine kinase activity"/>
    <property type="evidence" value="ECO:0007669"/>
    <property type="project" value="UniProtKB-KW"/>
</dbReference>
<dbReference type="InterPro" id="IPR001179">
    <property type="entry name" value="PPIase_FKBP_dom"/>
</dbReference>
<dbReference type="PROSITE" id="PS00108">
    <property type="entry name" value="PROTEIN_KINASE_ST"/>
    <property type="match status" value="1"/>
</dbReference>
<dbReference type="PROSITE" id="PS51285">
    <property type="entry name" value="AGC_KINASE_CTER"/>
    <property type="match status" value="1"/>
</dbReference>
<feature type="region of interest" description="Disordered" evidence="13">
    <location>
        <begin position="115"/>
        <end position="198"/>
    </location>
</feature>
<evidence type="ECO:0000259" key="15">
    <source>
        <dbReference type="PROSITE" id="PS50059"/>
    </source>
</evidence>
<comment type="catalytic activity">
    <reaction evidence="1 11">
        <text>[protein]-peptidylproline (omega=180) = [protein]-peptidylproline (omega=0)</text>
        <dbReference type="Rhea" id="RHEA:16237"/>
        <dbReference type="Rhea" id="RHEA-COMP:10747"/>
        <dbReference type="Rhea" id="RHEA-COMP:10748"/>
        <dbReference type="ChEBI" id="CHEBI:83833"/>
        <dbReference type="ChEBI" id="CHEBI:83834"/>
        <dbReference type="EC" id="5.2.1.8"/>
    </reaction>
</comment>
<evidence type="ECO:0000256" key="9">
    <source>
        <dbReference type="ARBA" id="ARBA00047899"/>
    </source>
</evidence>
<dbReference type="Pfam" id="PF00254">
    <property type="entry name" value="FKBP_C"/>
    <property type="match status" value="1"/>
</dbReference>
<feature type="region of interest" description="Disordered" evidence="13">
    <location>
        <begin position="243"/>
        <end position="312"/>
    </location>
</feature>
<evidence type="ECO:0000313" key="17">
    <source>
        <dbReference type="EMBL" id="VIO57711.1"/>
    </source>
</evidence>
<dbReference type="SMART" id="SM00133">
    <property type="entry name" value="S_TK_X"/>
    <property type="match status" value="1"/>
</dbReference>
<dbReference type="SUPFAM" id="SSF56112">
    <property type="entry name" value="Protein kinase-like (PK-like)"/>
    <property type="match status" value="1"/>
</dbReference>
<dbReference type="InterPro" id="IPR041232">
    <property type="entry name" value="NPL"/>
</dbReference>
<evidence type="ECO:0000256" key="13">
    <source>
        <dbReference type="SAM" id="MobiDB-lite"/>
    </source>
</evidence>
<dbReference type="InterPro" id="IPR011009">
    <property type="entry name" value="Kinase-like_dom_sf"/>
</dbReference>
<dbReference type="InterPro" id="IPR000961">
    <property type="entry name" value="AGC-kinase_C"/>
</dbReference>
<feature type="region of interest" description="Disordered" evidence="13">
    <location>
        <begin position="619"/>
        <end position="709"/>
    </location>
</feature>
<feature type="compositionally biased region" description="Acidic residues" evidence="13">
    <location>
        <begin position="178"/>
        <end position="196"/>
    </location>
</feature>
<dbReference type="PROSITE" id="PS50011">
    <property type="entry name" value="PROTEIN_KINASE_DOM"/>
    <property type="match status" value="1"/>
</dbReference>
<evidence type="ECO:0000256" key="8">
    <source>
        <dbReference type="ARBA" id="ARBA00023235"/>
    </source>
</evidence>
<dbReference type="EC" id="5.2.1.8" evidence="11"/>
<proteinExistence type="predicted"/>
<protein>
    <recommendedName>
        <fullName evidence="11">peptidylprolyl isomerase</fullName>
        <ecNumber evidence="11">5.2.1.8</ecNumber>
    </recommendedName>
</protein>
<dbReference type="GO" id="GO:0003755">
    <property type="term" value="F:peptidyl-prolyl cis-trans isomerase activity"/>
    <property type="evidence" value="ECO:0007669"/>
    <property type="project" value="UniProtKB-KW"/>
</dbReference>